<feature type="modified residue" description="4-aspartylphosphate" evidence="2">
    <location>
        <position position="53"/>
    </location>
</feature>
<protein>
    <recommendedName>
        <fullName evidence="3">Response regulatory domain-containing protein</fullName>
    </recommendedName>
</protein>
<feature type="domain" description="Response regulatory" evidence="3">
    <location>
        <begin position="4"/>
        <end position="118"/>
    </location>
</feature>
<reference evidence="5" key="1">
    <citation type="journal article" date="2019" name="Int. J. Syst. Evol. Microbiol.">
        <title>The Global Catalogue of Microorganisms (GCM) 10K type strain sequencing project: providing services to taxonomists for standard genome sequencing and annotation.</title>
        <authorList>
            <consortium name="The Broad Institute Genomics Platform"/>
            <consortium name="The Broad Institute Genome Sequencing Center for Infectious Disease"/>
            <person name="Wu L."/>
            <person name="Ma J."/>
        </authorList>
    </citation>
    <scope>NUCLEOTIDE SEQUENCE [LARGE SCALE GENOMIC DNA]</scope>
    <source>
        <strain evidence="5">CGMCC 1.12966</strain>
    </source>
</reference>
<dbReference type="Proteomes" id="UP000620550">
    <property type="component" value="Unassembled WGS sequence"/>
</dbReference>
<dbReference type="InterPro" id="IPR001789">
    <property type="entry name" value="Sig_transdc_resp-reg_receiver"/>
</dbReference>
<dbReference type="SUPFAM" id="SSF52172">
    <property type="entry name" value="CheY-like"/>
    <property type="match status" value="1"/>
</dbReference>
<dbReference type="Pfam" id="PF00072">
    <property type="entry name" value="Response_reg"/>
    <property type="match status" value="1"/>
</dbReference>
<gene>
    <name evidence="4" type="ORF">GCM10017764_29760</name>
</gene>
<evidence type="ECO:0000313" key="4">
    <source>
        <dbReference type="EMBL" id="GHE44586.1"/>
    </source>
</evidence>
<dbReference type="InterPro" id="IPR011006">
    <property type="entry name" value="CheY-like_superfamily"/>
</dbReference>
<organism evidence="4 5">
    <name type="scientific">Sphingobacterium griseoflavum</name>
    <dbReference type="NCBI Taxonomy" id="1474952"/>
    <lineage>
        <taxon>Bacteria</taxon>
        <taxon>Pseudomonadati</taxon>
        <taxon>Bacteroidota</taxon>
        <taxon>Sphingobacteriia</taxon>
        <taxon>Sphingobacteriales</taxon>
        <taxon>Sphingobacteriaceae</taxon>
        <taxon>Sphingobacterium</taxon>
    </lineage>
</organism>
<accession>A0ABQ3I2Y1</accession>
<dbReference type="InterPro" id="IPR050595">
    <property type="entry name" value="Bact_response_regulator"/>
</dbReference>
<comment type="caution">
    <text evidence="4">The sequence shown here is derived from an EMBL/GenBank/DDBJ whole genome shotgun (WGS) entry which is preliminary data.</text>
</comment>
<dbReference type="PROSITE" id="PS50110">
    <property type="entry name" value="RESPONSE_REGULATORY"/>
    <property type="match status" value="1"/>
</dbReference>
<dbReference type="PANTHER" id="PTHR44591">
    <property type="entry name" value="STRESS RESPONSE REGULATOR PROTEIN 1"/>
    <property type="match status" value="1"/>
</dbReference>
<sequence>MNKRILVCDDDKGITDMLQMVLETIDVETFVENDSVHAMAKIKELLPQLFIVDLWMPVVSGDQLIRRLKMSADSKDIYVLCISASRDGEDIARDAGADAFLSKPFDMDELLDAVEKGMNHVHSA</sequence>
<dbReference type="Gene3D" id="3.40.50.2300">
    <property type="match status" value="1"/>
</dbReference>
<dbReference type="PANTHER" id="PTHR44591:SF3">
    <property type="entry name" value="RESPONSE REGULATORY DOMAIN-CONTAINING PROTEIN"/>
    <property type="match status" value="1"/>
</dbReference>
<dbReference type="SMART" id="SM00448">
    <property type="entry name" value="REC"/>
    <property type="match status" value="1"/>
</dbReference>
<evidence type="ECO:0000313" key="5">
    <source>
        <dbReference type="Proteomes" id="UP000620550"/>
    </source>
</evidence>
<name>A0ABQ3I2Y1_9SPHI</name>
<dbReference type="RefSeq" id="WP_189627497.1">
    <property type="nucleotide sequence ID" value="NZ_BNAF01000012.1"/>
</dbReference>
<keyword evidence="1 2" id="KW-0597">Phosphoprotein</keyword>
<evidence type="ECO:0000256" key="1">
    <source>
        <dbReference type="ARBA" id="ARBA00022553"/>
    </source>
</evidence>
<keyword evidence="5" id="KW-1185">Reference proteome</keyword>
<evidence type="ECO:0000256" key="2">
    <source>
        <dbReference type="PROSITE-ProRule" id="PRU00169"/>
    </source>
</evidence>
<dbReference type="EMBL" id="BNAF01000012">
    <property type="protein sequence ID" value="GHE44586.1"/>
    <property type="molecule type" value="Genomic_DNA"/>
</dbReference>
<evidence type="ECO:0000259" key="3">
    <source>
        <dbReference type="PROSITE" id="PS50110"/>
    </source>
</evidence>
<proteinExistence type="predicted"/>